<reference evidence="1" key="1">
    <citation type="submission" date="2023-10" db="EMBL/GenBank/DDBJ databases">
        <title>Genome assembly of Pristionchus species.</title>
        <authorList>
            <person name="Yoshida K."/>
            <person name="Sommer R.J."/>
        </authorList>
    </citation>
    <scope>NUCLEOTIDE SEQUENCE</scope>
    <source>
        <strain evidence="1">RS0144</strain>
    </source>
</reference>
<sequence>ISRFRLAIHNFFKTPFPFQESLEKIFELCQQNLNVLEIDLLCWSGTIGAGLDTQAFINWMIDGKLMTIDINAYDIVKLVSYELMEKYAKAVHDPSMILTERSGFRKTINAPNRKSALDVISCFVNFEVLDMVFHLDTLMELINV</sequence>
<keyword evidence="2" id="KW-1185">Reference proteome</keyword>
<proteinExistence type="predicted"/>
<gene>
    <name evidence="1" type="ORF">PENTCL1PPCAC_21303</name>
</gene>
<dbReference type="AlphaFoldDB" id="A0AAV5TY24"/>
<feature type="non-terminal residue" evidence="1">
    <location>
        <position position="1"/>
    </location>
</feature>
<protein>
    <submittedName>
        <fullName evidence="1">Uncharacterized protein</fullName>
    </submittedName>
</protein>
<name>A0AAV5TY24_9BILA</name>
<comment type="caution">
    <text evidence="1">The sequence shown here is derived from an EMBL/GenBank/DDBJ whole genome shotgun (WGS) entry which is preliminary data.</text>
</comment>
<accession>A0AAV5TY24</accession>
<evidence type="ECO:0000313" key="2">
    <source>
        <dbReference type="Proteomes" id="UP001432027"/>
    </source>
</evidence>
<dbReference type="EMBL" id="BTSX01000005">
    <property type="protein sequence ID" value="GMS99128.1"/>
    <property type="molecule type" value="Genomic_DNA"/>
</dbReference>
<evidence type="ECO:0000313" key="1">
    <source>
        <dbReference type="EMBL" id="GMS99128.1"/>
    </source>
</evidence>
<dbReference type="Proteomes" id="UP001432027">
    <property type="component" value="Unassembled WGS sequence"/>
</dbReference>
<organism evidence="1 2">
    <name type="scientific">Pristionchus entomophagus</name>
    <dbReference type="NCBI Taxonomy" id="358040"/>
    <lineage>
        <taxon>Eukaryota</taxon>
        <taxon>Metazoa</taxon>
        <taxon>Ecdysozoa</taxon>
        <taxon>Nematoda</taxon>
        <taxon>Chromadorea</taxon>
        <taxon>Rhabditida</taxon>
        <taxon>Rhabditina</taxon>
        <taxon>Diplogasteromorpha</taxon>
        <taxon>Diplogasteroidea</taxon>
        <taxon>Neodiplogasteridae</taxon>
        <taxon>Pristionchus</taxon>
    </lineage>
</organism>